<reference evidence="1" key="1">
    <citation type="submission" date="2020-05" db="EMBL/GenBank/DDBJ databases">
        <title>Mycena genomes resolve the evolution of fungal bioluminescence.</title>
        <authorList>
            <person name="Tsai I.J."/>
        </authorList>
    </citation>
    <scope>NUCLEOTIDE SEQUENCE</scope>
    <source>
        <strain evidence="1">160909Yilan</strain>
    </source>
</reference>
<keyword evidence="2" id="KW-1185">Reference proteome</keyword>
<dbReference type="EMBL" id="JACAZH010000002">
    <property type="protein sequence ID" value="KAF7375662.1"/>
    <property type="molecule type" value="Genomic_DNA"/>
</dbReference>
<protein>
    <submittedName>
        <fullName evidence="1">F-box domain-containing protein</fullName>
    </submittedName>
</protein>
<dbReference type="OrthoDB" id="3238622at2759"/>
<dbReference type="Proteomes" id="UP000623467">
    <property type="component" value="Unassembled WGS sequence"/>
</dbReference>
<proteinExistence type="predicted"/>
<comment type="caution">
    <text evidence="1">The sequence shown here is derived from an EMBL/GenBank/DDBJ whole genome shotgun (WGS) entry which is preliminary data.</text>
</comment>
<gene>
    <name evidence="1" type="ORF">MSAN_00455300</name>
</gene>
<dbReference type="AlphaFoldDB" id="A0A8H6ZDH0"/>
<name>A0A8H6ZDH0_9AGAR</name>
<evidence type="ECO:0000313" key="2">
    <source>
        <dbReference type="Proteomes" id="UP000623467"/>
    </source>
</evidence>
<sequence>MAAVQDDNRKPDTHEQSVSCAHTPAYHPAFAAPDAEIVIASSEGTLYRVHAYTLRTTSGLFKTLLSLPPPPGGHTTEPIAIHEPDAVVEPLLRLMCGLATTPWTSLDELSAVLSLAQNWDAPGPIASLRPALTSHKFLTTDPLRVYALASHFGFRPETQLASTHTLSLNLFDTAHADILAGIPATAALPLLRLHRSRRDALRDMLDSPERFLAGNGQPFHCSACAITPLENRTWRELKHRVLRELDVCANGDALRDGMWGEGGMGSWPEAKACWAAVCVKVGCAATNYDRPATIKQIRTCLEGLSVTVEVDWLLDTK</sequence>
<evidence type="ECO:0000313" key="1">
    <source>
        <dbReference type="EMBL" id="KAF7375662.1"/>
    </source>
</evidence>
<organism evidence="1 2">
    <name type="scientific">Mycena sanguinolenta</name>
    <dbReference type="NCBI Taxonomy" id="230812"/>
    <lineage>
        <taxon>Eukaryota</taxon>
        <taxon>Fungi</taxon>
        <taxon>Dikarya</taxon>
        <taxon>Basidiomycota</taxon>
        <taxon>Agaricomycotina</taxon>
        <taxon>Agaricomycetes</taxon>
        <taxon>Agaricomycetidae</taxon>
        <taxon>Agaricales</taxon>
        <taxon>Marasmiineae</taxon>
        <taxon>Mycenaceae</taxon>
        <taxon>Mycena</taxon>
    </lineage>
</organism>
<accession>A0A8H6ZDH0</accession>